<keyword evidence="6" id="KW-1185">Reference proteome</keyword>
<evidence type="ECO:0000313" key="5">
    <source>
        <dbReference type="EMBL" id="GII97171.1"/>
    </source>
</evidence>
<reference evidence="5" key="1">
    <citation type="submission" date="2021-01" db="EMBL/GenBank/DDBJ databases">
        <title>Whole genome shotgun sequence of Sinosporangium siamense NBRC 109515.</title>
        <authorList>
            <person name="Komaki H."/>
            <person name="Tamura T."/>
        </authorList>
    </citation>
    <scope>NUCLEOTIDE SEQUENCE</scope>
    <source>
        <strain evidence="5">NBRC 109515</strain>
    </source>
</reference>
<gene>
    <name evidence="5" type="ORF">Ssi02_74020</name>
</gene>
<dbReference type="GO" id="GO:0006520">
    <property type="term" value="P:amino acid metabolic process"/>
    <property type="evidence" value="ECO:0007669"/>
    <property type="project" value="InterPro"/>
</dbReference>
<evidence type="ECO:0000256" key="2">
    <source>
        <dbReference type="ARBA" id="ARBA00006966"/>
    </source>
</evidence>
<dbReference type="Gene3D" id="3.40.640.10">
    <property type="entry name" value="Type I PLP-dependent aspartate aminotransferase-like (Major domain)"/>
    <property type="match status" value="1"/>
</dbReference>
<dbReference type="Proteomes" id="UP000606172">
    <property type="component" value="Unassembled WGS sequence"/>
</dbReference>
<organism evidence="5 6">
    <name type="scientific">Sinosporangium siamense</name>
    <dbReference type="NCBI Taxonomy" id="1367973"/>
    <lineage>
        <taxon>Bacteria</taxon>
        <taxon>Bacillati</taxon>
        <taxon>Actinomycetota</taxon>
        <taxon>Actinomycetes</taxon>
        <taxon>Streptosporangiales</taxon>
        <taxon>Streptosporangiaceae</taxon>
        <taxon>Sinosporangium</taxon>
    </lineage>
</organism>
<evidence type="ECO:0000256" key="1">
    <source>
        <dbReference type="ARBA" id="ARBA00001933"/>
    </source>
</evidence>
<dbReference type="InterPro" id="IPR015424">
    <property type="entry name" value="PyrdxlP-dep_Trfase"/>
</dbReference>
<feature type="domain" description="Aromatic amino acid beta-eliminating lyase/threonine aldolase" evidence="4">
    <location>
        <begin position="10"/>
        <end position="297"/>
    </location>
</feature>
<comment type="cofactor">
    <cofactor evidence="1">
        <name>pyridoxal 5'-phosphate</name>
        <dbReference type="ChEBI" id="CHEBI:597326"/>
    </cofactor>
</comment>
<dbReference type="InterPro" id="IPR015422">
    <property type="entry name" value="PyrdxlP-dep_Trfase_small"/>
</dbReference>
<sequence length="355" mass="37110">MRNDFPPVQDFASDNHAGVHPLIMAALAEANTGRAPAYGADGWTAAFNERVKAQFGPTAEGFPVFNGAGANLVGLASTLGRYDAVICPATAHIATHETGAAERLLGVKLLTAHTPQGKLTPADITAHLGGLGSHLEPQPKVVSISQITELGTCYTPEEIAALASTAHAHGLLLHMDGARLANAAAHLGTGLRAFTTDAGVDILSFGGTKNGALGAEAVIVLRPDLTSSLPYLRRQSLQLASKMRFVSAQLTALLTDNLWHTNAAHSNAMANRLAAGVSGLPGLSIVYPVESNAVFASLPQAAISALQERFRFHVTDPAGPVVRWMTSFDTTTEDVDQFISAIGDTLKGNVSRETL</sequence>
<keyword evidence="3" id="KW-0663">Pyridoxal phosphate</keyword>
<accession>A0A919VB44</accession>
<dbReference type="InterPro" id="IPR015421">
    <property type="entry name" value="PyrdxlP-dep_Trfase_major"/>
</dbReference>
<evidence type="ECO:0000256" key="3">
    <source>
        <dbReference type="ARBA" id="ARBA00022898"/>
    </source>
</evidence>
<dbReference type="InterPro" id="IPR001597">
    <property type="entry name" value="ArAA_b-elim_lyase/Thr_aldolase"/>
</dbReference>
<proteinExistence type="inferred from homology"/>
<dbReference type="RefSeq" id="WP_204032612.1">
    <property type="nucleotide sequence ID" value="NZ_BOOW01000055.1"/>
</dbReference>
<dbReference type="PANTHER" id="PTHR48097:SF5">
    <property type="entry name" value="LOW SPECIFICITY L-THREONINE ALDOLASE"/>
    <property type="match status" value="1"/>
</dbReference>
<evidence type="ECO:0000259" key="4">
    <source>
        <dbReference type="Pfam" id="PF01212"/>
    </source>
</evidence>
<dbReference type="PANTHER" id="PTHR48097">
    <property type="entry name" value="L-THREONINE ALDOLASE-RELATED"/>
    <property type="match status" value="1"/>
</dbReference>
<dbReference type="Pfam" id="PF01212">
    <property type="entry name" value="Beta_elim_lyase"/>
    <property type="match status" value="1"/>
</dbReference>
<evidence type="ECO:0000313" key="6">
    <source>
        <dbReference type="Proteomes" id="UP000606172"/>
    </source>
</evidence>
<name>A0A919VB44_9ACTN</name>
<dbReference type="Gene3D" id="3.90.1150.10">
    <property type="entry name" value="Aspartate Aminotransferase, domain 1"/>
    <property type="match status" value="1"/>
</dbReference>
<dbReference type="SUPFAM" id="SSF53383">
    <property type="entry name" value="PLP-dependent transferases"/>
    <property type="match status" value="1"/>
</dbReference>
<comment type="similarity">
    <text evidence="2">Belongs to the threonine aldolase family.</text>
</comment>
<dbReference type="EMBL" id="BOOW01000055">
    <property type="protein sequence ID" value="GII97171.1"/>
    <property type="molecule type" value="Genomic_DNA"/>
</dbReference>
<dbReference type="GO" id="GO:0016829">
    <property type="term" value="F:lyase activity"/>
    <property type="evidence" value="ECO:0007669"/>
    <property type="project" value="InterPro"/>
</dbReference>
<comment type="caution">
    <text evidence="5">The sequence shown here is derived from an EMBL/GenBank/DDBJ whole genome shotgun (WGS) entry which is preliminary data.</text>
</comment>
<protein>
    <submittedName>
        <fullName evidence="5">Threonine aldolase</fullName>
    </submittedName>
</protein>
<dbReference type="AlphaFoldDB" id="A0A919VB44"/>